<dbReference type="EMBL" id="QLZR01000010">
    <property type="protein sequence ID" value="RAZ73466.1"/>
    <property type="molecule type" value="Genomic_DNA"/>
</dbReference>
<dbReference type="SUPFAM" id="SSF102114">
    <property type="entry name" value="Radical SAM enzymes"/>
    <property type="match status" value="1"/>
</dbReference>
<reference evidence="7 8" key="1">
    <citation type="submission" date="2018-06" db="EMBL/GenBank/DDBJ databases">
        <title>The draft genome sequences of strains SCU63 and S1.</title>
        <authorList>
            <person name="Gan L."/>
        </authorList>
    </citation>
    <scope>NUCLEOTIDE SEQUENCE [LARGE SCALE GENOMIC DNA]</scope>
    <source>
        <strain evidence="7 8">SCU63</strain>
    </source>
</reference>
<organism evidence="7 8">
    <name type="scientific">Planococcus halotolerans</name>
    <dbReference type="NCBI Taxonomy" id="2233542"/>
    <lineage>
        <taxon>Bacteria</taxon>
        <taxon>Bacillati</taxon>
        <taxon>Bacillota</taxon>
        <taxon>Bacilli</taxon>
        <taxon>Bacillales</taxon>
        <taxon>Caryophanaceae</taxon>
        <taxon>Planococcus</taxon>
    </lineage>
</organism>
<dbReference type="InterPro" id="IPR007197">
    <property type="entry name" value="rSAM"/>
</dbReference>
<feature type="domain" description="Radical SAM core" evidence="5">
    <location>
        <begin position="64"/>
        <end position="199"/>
    </location>
</feature>
<gene>
    <name evidence="7" type="ORF">DP120_17185</name>
</gene>
<dbReference type="Pfam" id="PF04055">
    <property type="entry name" value="Radical_SAM"/>
    <property type="match status" value="1"/>
</dbReference>
<dbReference type="InterPro" id="IPR013785">
    <property type="entry name" value="Aldolase_TIM"/>
</dbReference>
<dbReference type="Gene3D" id="3.20.20.70">
    <property type="entry name" value="Aldolase class I"/>
    <property type="match status" value="1"/>
</dbReference>
<protein>
    <submittedName>
        <fullName evidence="7">Uncharacterized protein</fullName>
    </submittedName>
</protein>
<dbReference type="PANTHER" id="PTHR11228:SF7">
    <property type="entry name" value="PQQA PEPTIDE CYCLASE"/>
    <property type="match status" value="1"/>
</dbReference>
<evidence type="ECO:0000256" key="1">
    <source>
        <dbReference type="ARBA" id="ARBA00022691"/>
    </source>
</evidence>
<evidence type="ECO:0000313" key="7">
    <source>
        <dbReference type="EMBL" id="RAZ73466.1"/>
    </source>
</evidence>
<dbReference type="CDD" id="cd21109">
    <property type="entry name" value="SPASM"/>
    <property type="match status" value="1"/>
</dbReference>
<evidence type="ECO:0000259" key="6">
    <source>
        <dbReference type="Pfam" id="PF13186"/>
    </source>
</evidence>
<evidence type="ECO:0000256" key="2">
    <source>
        <dbReference type="ARBA" id="ARBA00022723"/>
    </source>
</evidence>
<keyword evidence="3" id="KW-0408">Iron</keyword>
<dbReference type="SFLD" id="SFLDS00029">
    <property type="entry name" value="Radical_SAM"/>
    <property type="match status" value="1"/>
</dbReference>
<accession>A0A365KK83</accession>
<dbReference type="InterPro" id="IPR023885">
    <property type="entry name" value="4Fe4S-binding_SPASM_dom"/>
</dbReference>
<evidence type="ECO:0000313" key="8">
    <source>
        <dbReference type="Proteomes" id="UP000251002"/>
    </source>
</evidence>
<proteinExistence type="predicted"/>
<dbReference type="CDD" id="cd01335">
    <property type="entry name" value="Radical_SAM"/>
    <property type="match status" value="1"/>
</dbReference>
<keyword evidence="1" id="KW-0949">S-adenosyl-L-methionine</keyword>
<keyword evidence="2" id="KW-0479">Metal-binding</keyword>
<keyword evidence="8" id="KW-1185">Reference proteome</keyword>
<dbReference type="Proteomes" id="UP000251002">
    <property type="component" value="Unassembled WGS sequence"/>
</dbReference>
<evidence type="ECO:0000256" key="4">
    <source>
        <dbReference type="ARBA" id="ARBA00023014"/>
    </source>
</evidence>
<dbReference type="PANTHER" id="PTHR11228">
    <property type="entry name" value="RADICAL SAM DOMAIN PROTEIN"/>
    <property type="match status" value="1"/>
</dbReference>
<dbReference type="GO" id="GO:0046872">
    <property type="term" value="F:metal ion binding"/>
    <property type="evidence" value="ECO:0007669"/>
    <property type="project" value="UniProtKB-KW"/>
</dbReference>
<evidence type="ECO:0000259" key="5">
    <source>
        <dbReference type="Pfam" id="PF04055"/>
    </source>
</evidence>
<dbReference type="SFLD" id="SFLDG01067">
    <property type="entry name" value="SPASM/twitch_domain_containing"/>
    <property type="match status" value="1"/>
</dbReference>
<dbReference type="AlphaFoldDB" id="A0A365KK83"/>
<name>A0A365KK83_9BACL</name>
<comment type="caution">
    <text evidence="7">The sequence shown here is derived from an EMBL/GenBank/DDBJ whole genome shotgun (WGS) entry which is preliminary data.</text>
</comment>
<dbReference type="InterPro" id="IPR058240">
    <property type="entry name" value="rSAM_sf"/>
</dbReference>
<evidence type="ECO:0000256" key="3">
    <source>
        <dbReference type="ARBA" id="ARBA00023004"/>
    </source>
</evidence>
<feature type="domain" description="4Fe4S-binding SPASM" evidence="6">
    <location>
        <begin position="304"/>
        <end position="348"/>
    </location>
</feature>
<keyword evidence="4" id="KW-0411">Iron-sulfur</keyword>
<sequence>MKFMEEKKGMTPLSVLDQPKVEFEEDKVLYTNRIQKFSDLGYTEITKENFLEISPAPWSVDFQFTAVCNQHCSFCSYEDRNKHLKKNSYGLVKRVHKDLIEMGTRGLIYTGGGEPLSWRDEGKTIKDIVLEQNYGIQTKPSLVTNGVMLNTLISPEIISKFHFISISVYGHNEEVFKDVVKVNTFKLQTKNFKNIMKLKKDYNLKYPEIQAKILITRENYKYLAEIYNFYKNEIKPDHISMRCVNNFEEGQDVELLPSQKEELKEIVKQKLDINEAYVEDFLNSLLPPPNLIPATNCWTIKLGHNLLISTLGEVYIEIPYGATKEYCIGNLNEKSIKEIWGSEKHLEVINMLNNRMTSLGCDLRMCRHHKYNKVMDDYLENKTLTPASSDFDLKHGYYL</sequence>
<dbReference type="GO" id="GO:0051536">
    <property type="term" value="F:iron-sulfur cluster binding"/>
    <property type="evidence" value="ECO:0007669"/>
    <property type="project" value="UniProtKB-KW"/>
</dbReference>
<dbReference type="GO" id="GO:0003824">
    <property type="term" value="F:catalytic activity"/>
    <property type="evidence" value="ECO:0007669"/>
    <property type="project" value="InterPro"/>
</dbReference>
<dbReference type="Pfam" id="PF13186">
    <property type="entry name" value="SPASM"/>
    <property type="match status" value="1"/>
</dbReference>
<dbReference type="InterPro" id="IPR050377">
    <property type="entry name" value="Radical_SAM_PqqE_MftC-like"/>
</dbReference>